<evidence type="ECO:0000313" key="5">
    <source>
        <dbReference type="Proteomes" id="UP000285301"/>
    </source>
</evidence>
<evidence type="ECO:0000256" key="3">
    <source>
        <dbReference type="ARBA" id="ARBA00038211"/>
    </source>
</evidence>
<dbReference type="GO" id="GO:0004305">
    <property type="term" value="F:ethanolamine kinase activity"/>
    <property type="evidence" value="ECO:0007669"/>
    <property type="project" value="TreeGrafter"/>
</dbReference>
<dbReference type="AlphaFoldDB" id="A0A443QH45"/>
<dbReference type="Pfam" id="PF01633">
    <property type="entry name" value="Choline_kinase"/>
    <property type="match status" value="1"/>
</dbReference>
<dbReference type="GO" id="GO:0005737">
    <property type="term" value="C:cytoplasm"/>
    <property type="evidence" value="ECO:0007669"/>
    <property type="project" value="TreeGrafter"/>
</dbReference>
<dbReference type="Gene3D" id="3.30.200.20">
    <property type="entry name" value="Phosphorylase Kinase, domain 1"/>
    <property type="match status" value="1"/>
</dbReference>
<dbReference type="PANTHER" id="PTHR22603:SF93">
    <property type="entry name" value="RE24176P"/>
    <property type="match status" value="1"/>
</dbReference>
<keyword evidence="4" id="KW-0808">Transferase</keyword>
<dbReference type="SUPFAM" id="SSF56112">
    <property type="entry name" value="Protein kinase-like (PK-like)"/>
    <property type="match status" value="1"/>
</dbReference>
<dbReference type="Proteomes" id="UP000285301">
    <property type="component" value="Unassembled WGS sequence"/>
</dbReference>
<gene>
    <name evidence="4" type="ORF">B4U79_19141</name>
</gene>
<keyword evidence="1" id="KW-0594">Phospholipid biosynthesis</keyword>
<dbReference type="InterPro" id="IPR011009">
    <property type="entry name" value="Kinase-like_dom_sf"/>
</dbReference>
<feature type="non-terminal residue" evidence="4">
    <location>
        <position position="118"/>
    </location>
</feature>
<accession>A0A443QH45</accession>
<dbReference type="OrthoDB" id="6514296at2759"/>
<keyword evidence="1" id="KW-0443">Lipid metabolism</keyword>
<comment type="caution">
    <text evidence="4">The sequence shown here is derived from an EMBL/GenBank/DDBJ whole genome shotgun (WGS) entry which is preliminary data.</text>
</comment>
<evidence type="ECO:0000256" key="2">
    <source>
        <dbReference type="ARBA" id="ARBA00023264"/>
    </source>
</evidence>
<dbReference type="GO" id="GO:0004103">
    <property type="term" value="F:choline kinase activity"/>
    <property type="evidence" value="ECO:0007669"/>
    <property type="project" value="TreeGrafter"/>
</dbReference>
<dbReference type="GO" id="GO:0006646">
    <property type="term" value="P:phosphatidylethanolamine biosynthetic process"/>
    <property type="evidence" value="ECO:0007669"/>
    <property type="project" value="TreeGrafter"/>
</dbReference>
<keyword evidence="4" id="KW-0418">Kinase</keyword>
<evidence type="ECO:0000256" key="1">
    <source>
        <dbReference type="ARBA" id="ARBA00023209"/>
    </source>
</evidence>
<evidence type="ECO:0000313" key="4">
    <source>
        <dbReference type="EMBL" id="RWS02334.1"/>
    </source>
</evidence>
<sequence>MEAESNANDLKQQVVQYCRDFLGDVWSKIDKNEIIYKEIGGGFQNINIFCAIPYHVKQDDVPQKVIVHLYGKDFTGQQSVKFCGEAAETVIIERLSQLNLVPKLFGVFQGGRIEEFIE</sequence>
<dbReference type="PANTHER" id="PTHR22603">
    <property type="entry name" value="CHOLINE/ETHANOALAMINE KINASE"/>
    <property type="match status" value="1"/>
</dbReference>
<name>A0A443QH45_9ACAR</name>
<keyword evidence="5" id="KW-1185">Reference proteome</keyword>
<keyword evidence="2" id="KW-1208">Phospholipid metabolism</keyword>
<dbReference type="STRING" id="1965070.A0A443QH45"/>
<proteinExistence type="inferred from homology"/>
<organism evidence="4 5">
    <name type="scientific">Dinothrombium tinctorium</name>
    <dbReference type="NCBI Taxonomy" id="1965070"/>
    <lineage>
        <taxon>Eukaryota</taxon>
        <taxon>Metazoa</taxon>
        <taxon>Ecdysozoa</taxon>
        <taxon>Arthropoda</taxon>
        <taxon>Chelicerata</taxon>
        <taxon>Arachnida</taxon>
        <taxon>Acari</taxon>
        <taxon>Acariformes</taxon>
        <taxon>Trombidiformes</taxon>
        <taxon>Prostigmata</taxon>
        <taxon>Anystina</taxon>
        <taxon>Parasitengona</taxon>
        <taxon>Trombidioidea</taxon>
        <taxon>Trombidiidae</taxon>
        <taxon>Dinothrombium</taxon>
    </lineage>
</organism>
<reference evidence="4 5" key="1">
    <citation type="journal article" date="2018" name="Gigascience">
        <title>Genomes of trombidid mites reveal novel predicted allergens and laterally-transferred genes associated with secondary metabolism.</title>
        <authorList>
            <person name="Dong X."/>
            <person name="Chaisiri K."/>
            <person name="Xia D."/>
            <person name="Armstrong S.D."/>
            <person name="Fang Y."/>
            <person name="Donnelly M.J."/>
            <person name="Kadowaki T."/>
            <person name="McGarry J.W."/>
            <person name="Darby A.C."/>
            <person name="Makepeace B.L."/>
        </authorList>
    </citation>
    <scope>NUCLEOTIDE SEQUENCE [LARGE SCALE GENOMIC DNA]</scope>
    <source>
        <strain evidence="4">UoL-WK</strain>
    </source>
</reference>
<protein>
    <submittedName>
        <fullName evidence="4">Choline/ethanolamine kinase-like protein</fullName>
    </submittedName>
</protein>
<comment type="similarity">
    <text evidence="3">Belongs to the choline/ethanolamine kinase family.</text>
</comment>
<dbReference type="EMBL" id="NCKU01007856">
    <property type="protein sequence ID" value="RWS02334.1"/>
    <property type="molecule type" value="Genomic_DNA"/>
</dbReference>
<keyword evidence="1" id="KW-0444">Lipid biosynthesis</keyword>